<dbReference type="GeneID" id="90644427"/>
<feature type="region of interest" description="Disordered" evidence="1">
    <location>
        <begin position="141"/>
        <end position="196"/>
    </location>
</feature>
<reference evidence="3 4" key="1">
    <citation type="submission" date="2023-09" db="EMBL/GenBank/DDBJ databases">
        <title>Complete-Gapless Cercospora beticola genome.</title>
        <authorList>
            <person name="Wyatt N.A."/>
            <person name="Spanner R.E."/>
            <person name="Bolton M.D."/>
        </authorList>
    </citation>
    <scope>NUCLEOTIDE SEQUENCE [LARGE SCALE GENOMIC DNA]</scope>
    <source>
        <strain evidence="3">Cb09-40</strain>
    </source>
</reference>
<feature type="signal peptide" evidence="2">
    <location>
        <begin position="1"/>
        <end position="21"/>
    </location>
</feature>
<feature type="compositionally biased region" description="Low complexity" evidence="1">
    <location>
        <begin position="155"/>
        <end position="179"/>
    </location>
</feature>
<dbReference type="RefSeq" id="XP_065459079.1">
    <property type="nucleotide sequence ID" value="XM_065603007.1"/>
</dbReference>
<feature type="compositionally biased region" description="Basic and acidic residues" evidence="1">
    <location>
        <begin position="182"/>
        <end position="191"/>
    </location>
</feature>
<keyword evidence="2" id="KW-0732">Signal</keyword>
<protein>
    <recommendedName>
        <fullName evidence="5">Secreted protein</fullName>
    </recommendedName>
</protein>
<gene>
    <name evidence="3" type="ORF">RHO25_007973</name>
</gene>
<accession>A0ABZ0NV21</accession>
<keyword evidence="4" id="KW-1185">Reference proteome</keyword>
<sequence length="211" mass="23061">MHTSLLSILLPCLSWASYASGTYGKGGVCQSSPYRDYSSLANYDPAVKYCKETYPGKTIEKCVTKTITVTKSCGYKNGYKQARDAEAEADPKYYGSSNSKKWNQLRKDRNKLKTFCSCIGYPKTKTKTSTKTYTKTISSVAQTAPAKPKAPKPHPSAAKQTTQSAASKIPAHAAATPASERTPAKKEKAVVPEKSSLLQHVQHSLLHRLHV</sequence>
<dbReference type="EMBL" id="CP134188">
    <property type="protein sequence ID" value="WPB03336.1"/>
    <property type="molecule type" value="Genomic_DNA"/>
</dbReference>
<name>A0ABZ0NV21_CERBT</name>
<evidence type="ECO:0000313" key="4">
    <source>
        <dbReference type="Proteomes" id="UP001302367"/>
    </source>
</evidence>
<organism evidence="3 4">
    <name type="scientific">Cercospora beticola</name>
    <name type="common">Sugarbeet leaf spot fungus</name>
    <dbReference type="NCBI Taxonomy" id="122368"/>
    <lineage>
        <taxon>Eukaryota</taxon>
        <taxon>Fungi</taxon>
        <taxon>Dikarya</taxon>
        <taxon>Ascomycota</taxon>
        <taxon>Pezizomycotina</taxon>
        <taxon>Dothideomycetes</taxon>
        <taxon>Dothideomycetidae</taxon>
        <taxon>Mycosphaerellales</taxon>
        <taxon>Mycosphaerellaceae</taxon>
        <taxon>Cercospora</taxon>
    </lineage>
</organism>
<evidence type="ECO:0000313" key="3">
    <source>
        <dbReference type="EMBL" id="WPB03336.1"/>
    </source>
</evidence>
<dbReference type="Proteomes" id="UP001302367">
    <property type="component" value="Chromosome 5"/>
</dbReference>
<proteinExistence type="predicted"/>
<evidence type="ECO:0000256" key="2">
    <source>
        <dbReference type="SAM" id="SignalP"/>
    </source>
</evidence>
<evidence type="ECO:0000256" key="1">
    <source>
        <dbReference type="SAM" id="MobiDB-lite"/>
    </source>
</evidence>
<evidence type="ECO:0008006" key="5">
    <source>
        <dbReference type="Google" id="ProtNLM"/>
    </source>
</evidence>
<feature type="chain" id="PRO_5045308749" description="Secreted protein" evidence="2">
    <location>
        <begin position="22"/>
        <end position="211"/>
    </location>
</feature>